<dbReference type="AlphaFoldDB" id="W7DU05"/>
<sequence>MKMDYYSKRNLELSESIRGKGRVGTLLWLLDHTKTAMGGRLLKQWIDRPLIEQETIIGRQDDVQELMKNFFERVELVEKFKKMCMTWSVYQAVLLTEMLMPAIWSSYAIPCFKSLKLKPF</sequence>
<dbReference type="Proteomes" id="UP000019241">
    <property type="component" value="Unassembled WGS sequence"/>
</dbReference>
<evidence type="ECO:0000313" key="4">
    <source>
        <dbReference type="Proteomes" id="UP000019241"/>
    </source>
</evidence>
<keyword evidence="1" id="KW-0472">Membrane</keyword>
<dbReference type="GO" id="GO:0005829">
    <property type="term" value="C:cytosol"/>
    <property type="evidence" value="ECO:0007669"/>
    <property type="project" value="TreeGrafter"/>
</dbReference>
<dbReference type="Gene3D" id="1.10.1420.10">
    <property type="match status" value="1"/>
</dbReference>
<dbReference type="InterPro" id="IPR045076">
    <property type="entry name" value="MutS"/>
</dbReference>
<dbReference type="Pfam" id="PF05192">
    <property type="entry name" value="MutS_III"/>
    <property type="match status" value="1"/>
</dbReference>
<feature type="domain" description="DNA mismatch repair protein MutS core" evidence="2">
    <location>
        <begin position="9"/>
        <end position="83"/>
    </location>
</feature>
<dbReference type="EMBL" id="AODM01000025">
    <property type="protein sequence ID" value="EUJ58535.1"/>
    <property type="molecule type" value="Genomic_DNA"/>
</dbReference>
<dbReference type="PANTHER" id="PTHR11361:SF34">
    <property type="entry name" value="DNA MISMATCH REPAIR PROTEIN MSH1, MITOCHONDRIAL"/>
    <property type="match status" value="1"/>
</dbReference>
<evidence type="ECO:0000313" key="3">
    <source>
        <dbReference type="EMBL" id="EUJ58535.1"/>
    </source>
</evidence>
<evidence type="ECO:0000256" key="1">
    <source>
        <dbReference type="SAM" id="Phobius"/>
    </source>
</evidence>
<feature type="transmembrane region" description="Helical" evidence="1">
    <location>
        <begin position="89"/>
        <end position="109"/>
    </location>
</feature>
<dbReference type="GO" id="GO:0030983">
    <property type="term" value="F:mismatched DNA binding"/>
    <property type="evidence" value="ECO:0007669"/>
    <property type="project" value="InterPro"/>
</dbReference>
<keyword evidence="1" id="KW-0812">Transmembrane</keyword>
<reference evidence="3 4" key="1">
    <citation type="submission" date="2012-12" db="EMBL/GenBank/DDBJ databases">
        <title>Novel taxa of Listeriaceae from agricultural environments in the United States.</title>
        <authorList>
            <person name="den Bakker H.C."/>
            <person name="Allred A."/>
            <person name="Warchocki S."/>
            <person name="Wright E.M."/>
            <person name="Burrell A."/>
            <person name="Nightingale K.K."/>
            <person name="Kephart D."/>
            <person name="Wiedmann M."/>
        </authorList>
    </citation>
    <scope>NUCLEOTIDE SEQUENCE [LARGE SCALE GENOMIC DNA]</scope>
    <source>
        <strain evidence="3 4">FSL S10-1203</strain>
    </source>
</reference>
<proteinExistence type="predicted"/>
<dbReference type="SUPFAM" id="SSF48334">
    <property type="entry name" value="DNA repair protein MutS, domain III"/>
    <property type="match status" value="1"/>
</dbReference>
<dbReference type="GO" id="GO:0140664">
    <property type="term" value="F:ATP-dependent DNA damage sensor activity"/>
    <property type="evidence" value="ECO:0007669"/>
    <property type="project" value="InterPro"/>
</dbReference>
<dbReference type="GO" id="GO:0006298">
    <property type="term" value="P:mismatch repair"/>
    <property type="evidence" value="ECO:0007669"/>
    <property type="project" value="InterPro"/>
</dbReference>
<dbReference type="PANTHER" id="PTHR11361">
    <property type="entry name" value="DNA MISMATCH REPAIR PROTEIN MUTS FAMILY MEMBER"/>
    <property type="match status" value="1"/>
</dbReference>
<dbReference type="GO" id="GO:0005524">
    <property type="term" value="F:ATP binding"/>
    <property type="evidence" value="ECO:0007669"/>
    <property type="project" value="InterPro"/>
</dbReference>
<dbReference type="InterPro" id="IPR007696">
    <property type="entry name" value="DNA_mismatch_repair_MutS_core"/>
</dbReference>
<name>W7DU05_9LIST</name>
<keyword evidence="1" id="KW-1133">Transmembrane helix</keyword>
<dbReference type="PATRIC" id="fig|1265822.4.peg.1630"/>
<protein>
    <submittedName>
        <fullName evidence="3">DNA mismatch repair protein MutS</fullName>
    </submittedName>
</protein>
<gene>
    <name evidence="3" type="ORF">MCOL2_07991</name>
</gene>
<organism evidence="3 4">
    <name type="scientific">Listeria fleischmannii FSL S10-1203</name>
    <dbReference type="NCBI Taxonomy" id="1265822"/>
    <lineage>
        <taxon>Bacteria</taxon>
        <taxon>Bacillati</taxon>
        <taxon>Bacillota</taxon>
        <taxon>Bacilli</taxon>
        <taxon>Bacillales</taxon>
        <taxon>Listeriaceae</taxon>
        <taxon>Listeria</taxon>
    </lineage>
</organism>
<comment type="caution">
    <text evidence="3">The sequence shown here is derived from an EMBL/GenBank/DDBJ whole genome shotgun (WGS) entry which is preliminary data.</text>
</comment>
<dbReference type="InterPro" id="IPR036187">
    <property type="entry name" value="DNA_mismatch_repair_MutS_sf"/>
</dbReference>
<accession>W7DU05</accession>
<evidence type="ECO:0000259" key="2">
    <source>
        <dbReference type="Pfam" id="PF05192"/>
    </source>
</evidence>